<dbReference type="EMBL" id="RBQT01000008">
    <property type="protein sequence ID" value="RMP84640.1"/>
    <property type="molecule type" value="Genomic_DNA"/>
</dbReference>
<reference evidence="1 2" key="1">
    <citation type="submission" date="2018-08" db="EMBL/GenBank/DDBJ databases">
        <title>Recombination of ecologically and evolutionarily significant loci maintains genetic cohesion in the Pseudomonas syringae species complex.</title>
        <authorList>
            <person name="Dillon M."/>
            <person name="Thakur S."/>
            <person name="Almeida R.N.D."/>
            <person name="Weir B.S."/>
            <person name="Guttman D.S."/>
        </authorList>
    </citation>
    <scope>NUCLEOTIDE SEQUENCE [LARGE SCALE GENOMIC DNA]</scope>
    <source>
        <strain evidence="1 2">ICMP 19589</strain>
    </source>
</reference>
<evidence type="ECO:0000313" key="2">
    <source>
        <dbReference type="Proteomes" id="UP000282289"/>
    </source>
</evidence>
<comment type="caution">
    <text evidence="1">The sequence shown here is derived from an EMBL/GenBank/DDBJ whole genome shotgun (WGS) entry which is preliminary data.</text>
</comment>
<organism evidence="1 2">
    <name type="scientific">Pseudomonas syringae pv. actinidiae</name>
    <dbReference type="NCBI Taxonomy" id="103796"/>
    <lineage>
        <taxon>Bacteria</taxon>
        <taxon>Pseudomonadati</taxon>
        <taxon>Pseudomonadota</taxon>
        <taxon>Gammaproteobacteria</taxon>
        <taxon>Pseudomonadales</taxon>
        <taxon>Pseudomonadaceae</taxon>
        <taxon>Pseudomonas</taxon>
        <taxon>Pseudomonas syringae</taxon>
    </lineage>
</organism>
<proteinExistence type="predicted"/>
<protein>
    <recommendedName>
        <fullName evidence="3">DUF1534 domain-containing protein</fullName>
    </recommendedName>
</protein>
<evidence type="ECO:0008006" key="3">
    <source>
        <dbReference type="Google" id="ProtNLM"/>
    </source>
</evidence>
<sequence length="94" mass="10419">MHAGVLPHTYRSARSSVGMPFLTLCVIDLRYAAYSGEDAERPERHTHAKHGHDGVLRSVVPHATARWCSAAHLSFRTLQCGNALLDDLRHGFTL</sequence>
<gene>
    <name evidence="1" type="ORF">ALQ15_03980</name>
</gene>
<feature type="non-terminal residue" evidence="1">
    <location>
        <position position="94"/>
    </location>
</feature>
<evidence type="ECO:0000313" key="1">
    <source>
        <dbReference type="EMBL" id="RMP84640.1"/>
    </source>
</evidence>
<accession>A0A7Z6UCD2</accession>
<dbReference type="Proteomes" id="UP000282289">
    <property type="component" value="Unassembled WGS sequence"/>
</dbReference>
<name>A0A7Z6UCD2_PSESF</name>
<dbReference type="AlphaFoldDB" id="A0A7Z6UCD2"/>